<comment type="caution">
    <text evidence="3">The sequence shown here is derived from an EMBL/GenBank/DDBJ whole genome shotgun (WGS) entry which is preliminary data.</text>
</comment>
<keyword evidence="4" id="KW-1185">Reference proteome</keyword>
<proteinExistence type="predicted"/>
<evidence type="ECO:0000313" key="4">
    <source>
        <dbReference type="Proteomes" id="UP001172101"/>
    </source>
</evidence>
<organism evidence="3 4">
    <name type="scientific">Lasiosphaeria miniovina</name>
    <dbReference type="NCBI Taxonomy" id="1954250"/>
    <lineage>
        <taxon>Eukaryota</taxon>
        <taxon>Fungi</taxon>
        <taxon>Dikarya</taxon>
        <taxon>Ascomycota</taxon>
        <taxon>Pezizomycotina</taxon>
        <taxon>Sordariomycetes</taxon>
        <taxon>Sordariomycetidae</taxon>
        <taxon>Sordariales</taxon>
        <taxon>Lasiosphaeriaceae</taxon>
        <taxon>Lasiosphaeria</taxon>
    </lineage>
</organism>
<dbReference type="InterPro" id="IPR039461">
    <property type="entry name" value="Peptidase_M49"/>
</dbReference>
<dbReference type="Gene3D" id="3.30.540.30">
    <property type="match status" value="1"/>
</dbReference>
<keyword evidence="2" id="KW-0378">Hydrolase</keyword>
<reference evidence="3" key="1">
    <citation type="submission" date="2023-06" db="EMBL/GenBank/DDBJ databases">
        <title>Genome-scale phylogeny and comparative genomics of the fungal order Sordariales.</title>
        <authorList>
            <consortium name="Lawrence Berkeley National Laboratory"/>
            <person name="Hensen N."/>
            <person name="Bonometti L."/>
            <person name="Westerberg I."/>
            <person name="Brannstrom I.O."/>
            <person name="Guillou S."/>
            <person name="Cros-Aarteil S."/>
            <person name="Calhoun S."/>
            <person name="Haridas S."/>
            <person name="Kuo A."/>
            <person name="Mondo S."/>
            <person name="Pangilinan J."/>
            <person name="Riley R."/>
            <person name="LaButti K."/>
            <person name="Andreopoulos B."/>
            <person name="Lipzen A."/>
            <person name="Chen C."/>
            <person name="Yanf M."/>
            <person name="Daum C."/>
            <person name="Ng V."/>
            <person name="Clum A."/>
            <person name="Steindorff A."/>
            <person name="Ohm R."/>
            <person name="Martin F."/>
            <person name="Silar P."/>
            <person name="Natvig D."/>
            <person name="Lalanne C."/>
            <person name="Gautier V."/>
            <person name="Ament-velasquez S.L."/>
            <person name="Kruys A."/>
            <person name="Hutchinson M.I."/>
            <person name="Powell A.J."/>
            <person name="Barry K."/>
            <person name="Miller A.N."/>
            <person name="Grigoriev I.V."/>
            <person name="Debuchy R."/>
            <person name="Gladieux P."/>
            <person name="Thoren M.H."/>
            <person name="Johannesson H."/>
        </authorList>
    </citation>
    <scope>NUCLEOTIDE SEQUENCE</scope>
    <source>
        <strain evidence="3">SMH2392-1A</strain>
    </source>
</reference>
<dbReference type="Proteomes" id="UP001172101">
    <property type="component" value="Unassembled WGS sequence"/>
</dbReference>
<dbReference type="EMBL" id="JAUIRO010000009">
    <property type="protein sequence ID" value="KAK0702056.1"/>
    <property type="molecule type" value="Genomic_DNA"/>
</dbReference>
<sequence length="112" mass="12616">MNHFRDSQKAWLKDKDSRVELILGFVEPCRDPAGLRAGFESEDIRDTCGFKNVMIANRNRPPNLGLVNAEKEAPFVAAEEAREYLSHEYYSSEIRIAAHELLGHGTGNRLAS</sequence>
<dbReference type="PANTHER" id="PTHR23422:SF11">
    <property type="entry name" value="DIPEPTIDYL PEPTIDASE 3"/>
    <property type="match status" value="1"/>
</dbReference>
<dbReference type="GO" id="GO:0046872">
    <property type="term" value="F:metal ion binding"/>
    <property type="evidence" value="ECO:0007669"/>
    <property type="project" value="UniProtKB-KW"/>
</dbReference>
<accession>A0AA39ZR24</accession>
<dbReference type="GeneID" id="85329612"/>
<dbReference type="GO" id="GO:0008239">
    <property type="term" value="F:dipeptidyl-peptidase activity"/>
    <property type="evidence" value="ECO:0007669"/>
    <property type="project" value="TreeGrafter"/>
</dbReference>
<keyword evidence="1" id="KW-0479">Metal-binding</keyword>
<dbReference type="PANTHER" id="PTHR23422">
    <property type="entry name" value="DIPEPTIDYL PEPTIDASE III-RELATED"/>
    <property type="match status" value="1"/>
</dbReference>
<protein>
    <recommendedName>
        <fullName evidence="5">Dipeptidyl peptidase III</fullName>
    </recommendedName>
</protein>
<dbReference type="AlphaFoldDB" id="A0AA39ZR24"/>
<evidence type="ECO:0000313" key="3">
    <source>
        <dbReference type="EMBL" id="KAK0702056.1"/>
    </source>
</evidence>
<name>A0AA39ZR24_9PEZI</name>
<dbReference type="GO" id="GO:0005737">
    <property type="term" value="C:cytoplasm"/>
    <property type="evidence" value="ECO:0007669"/>
    <property type="project" value="TreeGrafter"/>
</dbReference>
<evidence type="ECO:0008006" key="5">
    <source>
        <dbReference type="Google" id="ProtNLM"/>
    </source>
</evidence>
<dbReference type="Pfam" id="PF03571">
    <property type="entry name" value="Peptidase_M49"/>
    <property type="match status" value="2"/>
</dbReference>
<dbReference type="RefSeq" id="XP_060289720.1">
    <property type="nucleotide sequence ID" value="XM_060446342.1"/>
</dbReference>
<gene>
    <name evidence="3" type="ORF">B0T26DRAFT_758011</name>
</gene>
<evidence type="ECO:0000256" key="2">
    <source>
        <dbReference type="ARBA" id="ARBA00022801"/>
    </source>
</evidence>
<evidence type="ECO:0000256" key="1">
    <source>
        <dbReference type="ARBA" id="ARBA00022723"/>
    </source>
</evidence>